<dbReference type="InterPro" id="IPR027417">
    <property type="entry name" value="P-loop_NTPase"/>
</dbReference>
<keyword evidence="10" id="KW-1185">Reference proteome</keyword>
<dbReference type="Proteomes" id="UP001304419">
    <property type="component" value="Chromosome 2"/>
</dbReference>
<keyword evidence="3" id="KW-0805">Transcription regulation</keyword>
<dbReference type="EMBL" id="CP137579">
    <property type="protein sequence ID" value="WOX31129.1"/>
    <property type="molecule type" value="Genomic_DNA"/>
</dbReference>
<proteinExistence type="predicted"/>
<evidence type="ECO:0000313" key="10">
    <source>
        <dbReference type="Proteomes" id="UP001304419"/>
    </source>
</evidence>
<dbReference type="InterPro" id="IPR003593">
    <property type="entry name" value="AAA+_ATPase"/>
</dbReference>
<dbReference type="InterPro" id="IPR009057">
    <property type="entry name" value="Homeodomain-like_sf"/>
</dbReference>
<dbReference type="InterPro" id="IPR002197">
    <property type="entry name" value="HTH_Fis"/>
</dbReference>
<organism evidence="7 9">
    <name type="scientific">Pseudoalteromonas maricaloris</name>
    <dbReference type="NCBI Taxonomy" id="184924"/>
    <lineage>
        <taxon>Bacteria</taxon>
        <taxon>Pseudomonadati</taxon>
        <taxon>Pseudomonadota</taxon>
        <taxon>Gammaproteobacteria</taxon>
        <taxon>Alteromonadales</taxon>
        <taxon>Pseudoalteromonadaceae</taxon>
        <taxon>Pseudoalteromonas</taxon>
    </lineage>
</organism>
<dbReference type="PROSITE" id="PS00688">
    <property type="entry name" value="SIGMA54_INTERACT_3"/>
    <property type="match status" value="1"/>
</dbReference>
<dbReference type="EMBL" id="WEIA01000010">
    <property type="protein sequence ID" value="NLR22688.1"/>
    <property type="molecule type" value="Genomic_DNA"/>
</dbReference>
<dbReference type="Pfam" id="PF02954">
    <property type="entry name" value="HTH_8"/>
    <property type="match status" value="1"/>
</dbReference>
<dbReference type="SUPFAM" id="SSF46689">
    <property type="entry name" value="Homeodomain-like"/>
    <property type="match status" value="1"/>
</dbReference>
<dbReference type="PROSITE" id="PS00676">
    <property type="entry name" value="SIGMA54_INTERACT_2"/>
    <property type="match status" value="1"/>
</dbReference>
<dbReference type="AlphaFoldDB" id="A0A8I2KR72"/>
<dbReference type="InterPro" id="IPR025662">
    <property type="entry name" value="Sigma_54_int_dom_ATP-bd_1"/>
</dbReference>
<dbReference type="SMART" id="SM00382">
    <property type="entry name" value="AAA"/>
    <property type="match status" value="1"/>
</dbReference>
<dbReference type="CDD" id="cd00009">
    <property type="entry name" value="AAA"/>
    <property type="match status" value="1"/>
</dbReference>
<dbReference type="SUPFAM" id="SSF52540">
    <property type="entry name" value="P-loop containing nucleoside triphosphate hydrolases"/>
    <property type="match status" value="1"/>
</dbReference>
<evidence type="ECO:0000313" key="7">
    <source>
        <dbReference type="EMBL" id="NLR22688.1"/>
    </source>
</evidence>
<evidence type="ECO:0000259" key="6">
    <source>
        <dbReference type="PROSITE" id="PS50045"/>
    </source>
</evidence>
<dbReference type="FunFam" id="3.40.50.300:FF:000006">
    <property type="entry name" value="DNA-binding transcriptional regulator NtrC"/>
    <property type="match status" value="1"/>
</dbReference>
<evidence type="ECO:0000313" key="9">
    <source>
        <dbReference type="Proteomes" id="UP000646877"/>
    </source>
</evidence>
<dbReference type="RefSeq" id="WP_039491617.1">
    <property type="nucleotide sequence ID" value="NZ_CBCSDF010000009.1"/>
</dbReference>
<protein>
    <submittedName>
        <fullName evidence="7">Nitric oxide reductase transcriptional regulator NorR</fullName>
    </submittedName>
</protein>
<keyword evidence="5" id="KW-0804">Transcription</keyword>
<evidence type="ECO:0000256" key="2">
    <source>
        <dbReference type="ARBA" id="ARBA00022840"/>
    </source>
</evidence>
<dbReference type="Proteomes" id="UP000646877">
    <property type="component" value="Unassembled WGS sequence"/>
</dbReference>
<dbReference type="PROSITE" id="PS00675">
    <property type="entry name" value="SIGMA54_INTERACT_1"/>
    <property type="match status" value="1"/>
</dbReference>
<dbReference type="GO" id="GO:0043565">
    <property type="term" value="F:sequence-specific DNA binding"/>
    <property type="evidence" value="ECO:0007669"/>
    <property type="project" value="InterPro"/>
</dbReference>
<dbReference type="Pfam" id="PF25601">
    <property type="entry name" value="AAA_lid_14"/>
    <property type="match status" value="1"/>
</dbReference>
<dbReference type="GO" id="GO:0005524">
    <property type="term" value="F:ATP binding"/>
    <property type="evidence" value="ECO:0007669"/>
    <property type="project" value="UniProtKB-KW"/>
</dbReference>
<sequence>MNSLALSKLLELSMSLSRLSLAREGREVKQYAKSLLSALSQSVTADAIAILYGDQHALTILACNGLSADAVGRQFLLTEQPRLKSIFESDELVSFPANSDLPDPYDGLLLAEESRLPVHACMGFKVALQSSTLLMTFDCLKPDSFEHLSEVYMKTLQAIVSSSALRMFEAERLYEQARASTLTQSQKSVKKQILVGESAVMHSLKSEIELVAGSEFNVLIQGDTGTGKELVAKHVHFNSQRNDKPFVQINCAALPDSIAESELFGHKKGAFTGADKDRLGKFAAADGGTLFLDEVGELSLTLQSKLLRVLQSGEVQAVGADHIHIVDVRVVAATNRDLKEEVRRGKFRADLYHRLSVYPLFVPPLIERLDDIPLLVGFFLEQLRGTLNAKQVVMDRQALSRLMHYDWPGNVRELEHCVSRAALKAKHQQWQANIIEIHDIDIAPKHHQQTQQIERLTTQEKTPPVAMKFAVELLQKDLIVNAMERHGFNWSAAARELEMDRANLVRLAKRLGLDVKKQMS</sequence>
<keyword evidence="2" id="KW-0067">ATP-binding</keyword>
<dbReference type="InterPro" id="IPR002078">
    <property type="entry name" value="Sigma_54_int"/>
</dbReference>
<accession>A0A8I2KR72</accession>
<keyword evidence="1" id="KW-0547">Nucleotide-binding</keyword>
<evidence type="ECO:0000256" key="4">
    <source>
        <dbReference type="ARBA" id="ARBA00023125"/>
    </source>
</evidence>
<dbReference type="Gene3D" id="3.40.50.300">
    <property type="entry name" value="P-loop containing nucleotide triphosphate hydrolases"/>
    <property type="match status" value="1"/>
</dbReference>
<name>A0A8I2KR72_9GAMM</name>
<reference evidence="7" key="1">
    <citation type="submission" date="2019-10" db="EMBL/GenBank/DDBJ databases">
        <authorList>
            <person name="Paulsen S."/>
        </authorList>
    </citation>
    <scope>NUCLEOTIDE SEQUENCE</scope>
    <source>
        <strain evidence="7">LMG 19692</strain>
    </source>
</reference>
<dbReference type="Pfam" id="PF00158">
    <property type="entry name" value="Sigma54_activat"/>
    <property type="match status" value="1"/>
</dbReference>
<evidence type="ECO:0000256" key="5">
    <source>
        <dbReference type="ARBA" id="ARBA00023163"/>
    </source>
</evidence>
<evidence type="ECO:0000256" key="3">
    <source>
        <dbReference type="ARBA" id="ARBA00023015"/>
    </source>
</evidence>
<evidence type="ECO:0000313" key="8">
    <source>
        <dbReference type="EMBL" id="WOX31129.1"/>
    </source>
</evidence>
<dbReference type="InterPro" id="IPR025943">
    <property type="entry name" value="Sigma_54_int_dom_ATP-bd_2"/>
</dbReference>
<dbReference type="NCBIfam" id="NF003451">
    <property type="entry name" value="PRK05022.1"/>
    <property type="match status" value="1"/>
</dbReference>
<dbReference type="GO" id="GO:0006355">
    <property type="term" value="P:regulation of DNA-templated transcription"/>
    <property type="evidence" value="ECO:0007669"/>
    <property type="project" value="InterPro"/>
</dbReference>
<dbReference type="PROSITE" id="PS50045">
    <property type="entry name" value="SIGMA54_INTERACT_4"/>
    <property type="match status" value="1"/>
</dbReference>
<dbReference type="InterPro" id="IPR025944">
    <property type="entry name" value="Sigma_54_int_dom_CS"/>
</dbReference>
<reference evidence="8 10" key="2">
    <citation type="submission" date="2023-10" db="EMBL/GenBank/DDBJ databases">
        <title>To unveil natural product biosynthetic capacity in Pseudoalteromonas.</title>
        <authorList>
            <person name="Wang J."/>
        </authorList>
    </citation>
    <scope>NUCLEOTIDE SEQUENCE [LARGE SCALE GENOMIC DNA]</scope>
    <source>
        <strain evidence="8 10">DSM 15914</strain>
    </source>
</reference>
<dbReference type="Gene3D" id="1.10.10.60">
    <property type="entry name" value="Homeodomain-like"/>
    <property type="match status" value="1"/>
</dbReference>
<dbReference type="Gene3D" id="1.10.8.60">
    <property type="match status" value="1"/>
</dbReference>
<keyword evidence="4" id="KW-0238">DNA-binding</keyword>
<feature type="domain" description="Sigma-54 factor interaction" evidence="6">
    <location>
        <begin position="194"/>
        <end position="423"/>
    </location>
</feature>
<dbReference type="InterPro" id="IPR058031">
    <property type="entry name" value="AAA_lid_NorR"/>
</dbReference>
<gene>
    <name evidence="7" type="primary">norR</name>
    <name evidence="7" type="ORF">F9Y85_15545</name>
    <name evidence="8" type="ORF">R5H13_19480</name>
</gene>
<dbReference type="PANTHER" id="PTHR32071">
    <property type="entry name" value="TRANSCRIPTIONAL REGULATORY PROTEIN"/>
    <property type="match status" value="1"/>
</dbReference>
<dbReference type="PANTHER" id="PTHR32071:SF35">
    <property type="entry name" value="ANAEROBIC NITRIC OXIDE REDUCTASE TRANSCRIPTION REGULATOR NORR"/>
    <property type="match status" value="1"/>
</dbReference>
<evidence type="ECO:0000256" key="1">
    <source>
        <dbReference type="ARBA" id="ARBA00022741"/>
    </source>
</evidence>